<sequence>MRSDVQRDARHIHCGQRHARVESGMTGLLASRPMLEGQVRRRITALPGVQVLPDSVATGLLVERDRVTVVRLAGGEPMPADLVVDASGRGSRTPFWLDELGIVPPAEERVMLDVRYGTREFRRRPGDLDGDLIVVVAPTPDSPRGGVALAMEDDRWIVTLVG</sequence>
<reference evidence="1 2" key="1">
    <citation type="submission" date="2018-03" db="EMBL/GenBank/DDBJ databases">
        <title>Genomic Encyclopedia of Type Strains, Phase III (KMG-III): the genomes of soil and plant-associated and newly described type strains.</title>
        <authorList>
            <person name="Whitman W."/>
        </authorList>
    </citation>
    <scope>NUCLEOTIDE SEQUENCE [LARGE SCALE GENOMIC DNA]</scope>
    <source>
        <strain evidence="1 2">CGMCC 4.7104</strain>
    </source>
</reference>
<name>A0A2T0MQL1_9ACTN</name>
<accession>A0A2T0MQL1</accession>
<evidence type="ECO:0000313" key="1">
    <source>
        <dbReference type="EMBL" id="PRX60405.1"/>
    </source>
</evidence>
<organism evidence="1 2">
    <name type="scientific">Nonomuraea fuscirosea</name>
    <dbReference type="NCBI Taxonomy" id="1291556"/>
    <lineage>
        <taxon>Bacteria</taxon>
        <taxon>Bacillati</taxon>
        <taxon>Actinomycetota</taxon>
        <taxon>Actinomycetes</taxon>
        <taxon>Streptosporangiales</taxon>
        <taxon>Streptosporangiaceae</taxon>
        <taxon>Nonomuraea</taxon>
    </lineage>
</organism>
<dbReference type="SUPFAM" id="SSF51905">
    <property type="entry name" value="FAD/NAD(P)-binding domain"/>
    <property type="match status" value="1"/>
</dbReference>
<keyword evidence="2" id="KW-1185">Reference proteome</keyword>
<protein>
    <submittedName>
        <fullName evidence="1">Tryptophan halogenase</fullName>
    </submittedName>
</protein>
<dbReference type="AlphaFoldDB" id="A0A2T0MQL1"/>
<dbReference type="InterPro" id="IPR036188">
    <property type="entry name" value="FAD/NAD-bd_sf"/>
</dbReference>
<dbReference type="Proteomes" id="UP000238312">
    <property type="component" value="Unassembled WGS sequence"/>
</dbReference>
<comment type="caution">
    <text evidence="1">The sequence shown here is derived from an EMBL/GenBank/DDBJ whole genome shotgun (WGS) entry which is preliminary data.</text>
</comment>
<evidence type="ECO:0000313" key="2">
    <source>
        <dbReference type="Proteomes" id="UP000238312"/>
    </source>
</evidence>
<gene>
    <name evidence="1" type="ORF">B0I32_117172</name>
</gene>
<proteinExistence type="predicted"/>
<dbReference type="OrthoDB" id="9790035at2"/>
<dbReference type="EMBL" id="PVNG01000017">
    <property type="protein sequence ID" value="PRX60405.1"/>
    <property type="molecule type" value="Genomic_DNA"/>
</dbReference>
<dbReference type="RefSeq" id="WP_146178424.1">
    <property type="nucleotide sequence ID" value="NZ_PVNG01000017.1"/>
</dbReference>